<keyword evidence="6" id="KW-1185">Reference proteome</keyword>
<keyword evidence="3" id="KW-0804">Transcription</keyword>
<dbReference type="EMBL" id="VDDA01000004">
    <property type="protein sequence ID" value="TNC13291.1"/>
    <property type="molecule type" value="Genomic_DNA"/>
</dbReference>
<keyword evidence="1" id="KW-0805">Transcription regulation</keyword>
<dbReference type="GO" id="GO:0003700">
    <property type="term" value="F:DNA-binding transcription factor activity"/>
    <property type="evidence" value="ECO:0007669"/>
    <property type="project" value="InterPro"/>
</dbReference>
<reference evidence="5 6" key="1">
    <citation type="submission" date="2019-06" db="EMBL/GenBank/DDBJ databases">
        <title>Genome of Methylobacterium sp. 17Sr1-39.</title>
        <authorList>
            <person name="Seo T."/>
        </authorList>
    </citation>
    <scope>NUCLEOTIDE SEQUENCE [LARGE SCALE GENOMIC DNA]</scope>
    <source>
        <strain evidence="5 6">17Sr1-39</strain>
    </source>
</reference>
<dbReference type="Pfam" id="PF12833">
    <property type="entry name" value="HTH_18"/>
    <property type="match status" value="1"/>
</dbReference>
<dbReference type="Proteomes" id="UP000305267">
    <property type="component" value="Unassembled WGS sequence"/>
</dbReference>
<dbReference type="GO" id="GO:0043565">
    <property type="term" value="F:sequence-specific DNA binding"/>
    <property type="evidence" value="ECO:0007669"/>
    <property type="project" value="InterPro"/>
</dbReference>
<evidence type="ECO:0000259" key="4">
    <source>
        <dbReference type="PROSITE" id="PS01124"/>
    </source>
</evidence>
<dbReference type="OrthoDB" id="9802263at2"/>
<feature type="domain" description="HTH araC/xylS-type" evidence="4">
    <location>
        <begin position="25"/>
        <end position="108"/>
    </location>
</feature>
<dbReference type="AlphaFoldDB" id="A0A5C4LJQ6"/>
<keyword evidence="2" id="KW-0238">DNA-binding</keyword>
<organism evidence="5 6">
    <name type="scientific">Methylobacterium terricola</name>
    <dbReference type="NCBI Taxonomy" id="2583531"/>
    <lineage>
        <taxon>Bacteria</taxon>
        <taxon>Pseudomonadati</taxon>
        <taxon>Pseudomonadota</taxon>
        <taxon>Alphaproteobacteria</taxon>
        <taxon>Hyphomicrobiales</taxon>
        <taxon>Methylobacteriaceae</taxon>
        <taxon>Methylobacterium</taxon>
    </lineage>
</organism>
<dbReference type="PRINTS" id="PR00032">
    <property type="entry name" value="HTHARAC"/>
</dbReference>
<dbReference type="InterPro" id="IPR050204">
    <property type="entry name" value="AraC_XylS_family_regulators"/>
</dbReference>
<proteinExistence type="predicted"/>
<evidence type="ECO:0000313" key="5">
    <source>
        <dbReference type="EMBL" id="TNC13291.1"/>
    </source>
</evidence>
<accession>A0A5C4LJQ6</accession>
<comment type="caution">
    <text evidence="5">The sequence shown here is derived from an EMBL/GenBank/DDBJ whole genome shotgun (WGS) entry which is preliminary data.</text>
</comment>
<dbReference type="InterPro" id="IPR009057">
    <property type="entry name" value="Homeodomain-like_sf"/>
</dbReference>
<dbReference type="InterPro" id="IPR020449">
    <property type="entry name" value="Tscrpt_reg_AraC-type_HTH"/>
</dbReference>
<protein>
    <submittedName>
        <fullName evidence="5">Helix-turn-helix transcriptional regulator</fullName>
    </submittedName>
</protein>
<dbReference type="PANTHER" id="PTHR46796">
    <property type="entry name" value="HTH-TYPE TRANSCRIPTIONAL ACTIVATOR RHAS-RELATED"/>
    <property type="match status" value="1"/>
</dbReference>
<evidence type="ECO:0000256" key="3">
    <source>
        <dbReference type="ARBA" id="ARBA00023163"/>
    </source>
</evidence>
<evidence type="ECO:0000313" key="6">
    <source>
        <dbReference type="Proteomes" id="UP000305267"/>
    </source>
</evidence>
<dbReference type="PROSITE" id="PS01124">
    <property type="entry name" value="HTH_ARAC_FAMILY_2"/>
    <property type="match status" value="1"/>
</dbReference>
<dbReference type="InterPro" id="IPR018060">
    <property type="entry name" value="HTH_AraC"/>
</dbReference>
<gene>
    <name evidence="5" type="ORF">FF100_10745</name>
</gene>
<dbReference type="SMART" id="SM00342">
    <property type="entry name" value="HTH_ARAC"/>
    <property type="match status" value="1"/>
</dbReference>
<dbReference type="PANTHER" id="PTHR46796:SF7">
    <property type="entry name" value="ARAC FAMILY TRANSCRIPTIONAL REGULATOR"/>
    <property type="match status" value="1"/>
</dbReference>
<sequence>MRQCEMPEVVGRELGLPPWPGRRCTLAALADHAGMSHTTFARRFRDAVGRPPLDYLTAWRMRLAADWLQRTGVSIASIACSVGYESEAAFTTAFHRVMGRSPRRYRRNTSN</sequence>
<evidence type="ECO:0000256" key="1">
    <source>
        <dbReference type="ARBA" id="ARBA00023015"/>
    </source>
</evidence>
<name>A0A5C4LJQ6_9HYPH</name>
<dbReference type="Gene3D" id="1.10.10.60">
    <property type="entry name" value="Homeodomain-like"/>
    <property type="match status" value="2"/>
</dbReference>
<evidence type="ECO:0000256" key="2">
    <source>
        <dbReference type="ARBA" id="ARBA00023125"/>
    </source>
</evidence>
<dbReference type="SUPFAM" id="SSF46689">
    <property type="entry name" value="Homeodomain-like"/>
    <property type="match status" value="2"/>
</dbReference>